<evidence type="ECO:0000313" key="2">
    <source>
        <dbReference type="EMBL" id="QIZ70568.1"/>
    </source>
</evidence>
<name>A0A6H1TVD7_9CYAN</name>
<dbReference type="SUPFAM" id="SSF46689">
    <property type="entry name" value="Homeodomain-like"/>
    <property type="match status" value="1"/>
</dbReference>
<organism evidence="2 3">
    <name type="scientific">Oxynema aestuarii AP17</name>
    <dbReference type="NCBI Taxonomy" id="2064643"/>
    <lineage>
        <taxon>Bacteria</taxon>
        <taxon>Bacillati</taxon>
        <taxon>Cyanobacteriota</taxon>
        <taxon>Cyanophyceae</taxon>
        <taxon>Oscillatoriophycideae</taxon>
        <taxon>Oscillatoriales</taxon>
        <taxon>Oscillatoriaceae</taxon>
        <taxon>Oxynema</taxon>
        <taxon>Oxynema aestuarii</taxon>
    </lineage>
</organism>
<dbReference type="Proteomes" id="UP000500857">
    <property type="component" value="Chromosome"/>
</dbReference>
<dbReference type="AlphaFoldDB" id="A0A6H1TVD7"/>
<dbReference type="InterPro" id="IPR009057">
    <property type="entry name" value="Homeodomain-like_sf"/>
</dbReference>
<dbReference type="EMBL" id="CP051167">
    <property type="protein sequence ID" value="QIZ70568.1"/>
    <property type="molecule type" value="Genomic_DNA"/>
</dbReference>
<dbReference type="Gene3D" id="1.10.10.60">
    <property type="entry name" value="Homeodomain-like"/>
    <property type="match status" value="1"/>
</dbReference>
<proteinExistence type="predicted"/>
<protein>
    <submittedName>
        <fullName evidence="2">Transposase</fullName>
    </submittedName>
</protein>
<dbReference type="RefSeq" id="WP_168568723.1">
    <property type="nucleotide sequence ID" value="NZ_CP051167.1"/>
</dbReference>
<feature type="compositionally biased region" description="Polar residues" evidence="1">
    <location>
        <begin position="63"/>
        <end position="75"/>
    </location>
</feature>
<feature type="compositionally biased region" description="Low complexity" evidence="1">
    <location>
        <begin position="81"/>
        <end position="93"/>
    </location>
</feature>
<accession>A0A6H1TVD7</accession>
<dbReference type="KEGG" id="oxy:HCG48_08245"/>
<evidence type="ECO:0000313" key="3">
    <source>
        <dbReference type="Proteomes" id="UP000500857"/>
    </source>
</evidence>
<sequence length="301" mass="34227">MTSRKLSDSDKQDILELYRQPGETTLTLASRYGVSSSTISRILKSSLSQKEYEALIQQKRSGRSSQNNAASSSEGTSREMPTSTPTRRGSSPSLRKDAPIDRRIRKRTTVGAEESDDDRDLGTQLELDSLWSDRDDDESPDRYSDSETSTLKEMLGEDVLDDDDLDDDDDDLDDDDEDLEEDYAEELRLRQRHDRPRSAFVEVIPLAEAQLPKICYLVIDRGAELITRPLKDFSELGNIPAQEVQEKTLPVFDNHRVARRFSARNQRVIKVPDGKMLQKTSSYLQEKGITRLLFDGQVYSL</sequence>
<reference evidence="2 3" key="1">
    <citation type="submission" date="2020-04" db="EMBL/GenBank/DDBJ databases">
        <authorList>
            <person name="Basu S."/>
            <person name="Maruthanayagam V."/>
            <person name="Chakraborty S."/>
            <person name="Pramanik A."/>
            <person name="Mukherjee J."/>
            <person name="Brink B."/>
        </authorList>
    </citation>
    <scope>NUCLEOTIDE SEQUENCE [LARGE SCALE GENOMIC DNA]</scope>
    <source>
        <strain evidence="2 3">AP17</strain>
    </source>
</reference>
<feature type="compositionally biased region" description="Acidic residues" evidence="1">
    <location>
        <begin position="156"/>
        <end position="176"/>
    </location>
</feature>
<evidence type="ECO:0000256" key="1">
    <source>
        <dbReference type="SAM" id="MobiDB-lite"/>
    </source>
</evidence>
<feature type="region of interest" description="Disordered" evidence="1">
    <location>
        <begin position="54"/>
        <end position="176"/>
    </location>
</feature>
<keyword evidence="3" id="KW-1185">Reference proteome</keyword>
<gene>
    <name evidence="2" type="ORF">HCG48_08245</name>
</gene>